<feature type="signal peptide" evidence="9">
    <location>
        <begin position="1"/>
        <end position="25"/>
    </location>
</feature>
<gene>
    <name evidence="10" type="ORF">AMELA_G00167390</name>
</gene>
<dbReference type="GO" id="GO:0030550">
    <property type="term" value="F:acetylcholine receptor inhibitor activity"/>
    <property type="evidence" value="ECO:0007669"/>
    <property type="project" value="TreeGrafter"/>
</dbReference>
<dbReference type="Proteomes" id="UP000593565">
    <property type="component" value="Unassembled WGS sequence"/>
</dbReference>
<evidence type="ECO:0000256" key="3">
    <source>
        <dbReference type="ARBA" id="ARBA00022622"/>
    </source>
</evidence>
<keyword evidence="7" id="KW-0325">Glycoprotein</keyword>
<keyword evidence="8" id="KW-0449">Lipoprotein</keyword>
<keyword evidence="3" id="KW-0336">GPI-anchor</keyword>
<comment type="subcellular location">
    <subcellularLocation>
        <location evidence="1">Cell membrane</location>
        <topology evidence="1">Lipid-anchor</topology>
        <topology evidence="1">GPI-anchor</topology>
    </subcellularLocation>
</comment>
<dbReference type="PANTHER" id="PTHR31171:SF0">
    <property type="entry name" value="LY6_PLAUR DOMAIN-CONTAINING PROTEIN 6"/>
    <property type="match status" value="1"/>
</dbReference>
<keyword evidence="4 9" id="KW-0732">Signal</keyword>
<feature type="chain" id="PRO_5029717335" description="Ly6/PLAUR domain-containing protein 6" evidence="9">
    <location>
        <begin position="26"/>
        <end position="171"/>
    </location>
</feature>
<evidence type="ECO:0000256" key="5">
    <source>
        <dbReference type="ARBA" id="ARBA00023136"/>
    </source>
</evidence>
<evidence type="ECO:0000256" key="1">
    <source>
        <dbReference type="ARBA" id="ARBA00004609"/>
    </source>
</evidence>
<evidence type="ECO:0000313" key="11">
    <source>
        <dbReference type="Proteomes" id="UP000593565"/>
    </source>
</evidence>
<comment type="caution">
    <text evidence="10">The sequence shown here is derived from an EMBL/GenBank/DDBJ whole genome shotgun (WGS) entry which is preliminary data.</text>
</comment>
<dbReference type="GO" id="GO:0090263">
    <property type="term" value="P:positive regulation of canonical Wnt signaling pathway"/>
    <property type="evidence" value="ECO:0007669"/>
    <property type="project" value="TreeGrafter"/>
</dbReference>
<evidence type="ECO:0000256" key="6">
    <source>
        <dbReference type="ARBA" id="ARBA00023157"/>
    </source>
</evidence>
<proteinExistence type="predicted"/>
<dbReference type="PANTHER" id="PTHR31171">
    <property type="entry name" value="LY6/PLAUR DOMAIN-CONTAINING PROTEIN 6"/>
    <property type="match status" value="1"/>
</dbReference>
<dbReference type="InterPro" id="IPR039457">
    <property type="entry name" value="LYPD6-like"/>
</dbReference>
<evidence type="ECO:0000256" key="9">
    <source>
        <dbReference type="SAM" id="SignalP"/>
    </source>
</evidence>
<accession>A0A7J6ABJ2</accession>
<keyword evidence="6" id="KW-1015">Disulfide bond</keyword>
<dbReference type="InterPro" id="IPR045860">
    <property type="entry name" value="Snake_toxin-like_sf"/>
</dbReference>
<evidence type="ECO:0000256" key="4">
    <source>
        <dbReference type="ARBA" id="ARBA00022729"/>
    </source>
</evidence>
<protein>
    <recommendedName>
        <fullName evidence="12">Ly6/PLAUR domain-containing protein 6</fullName>
    </recommendedName>
</protein>
<evidence type="ECO:0000313" key="10">
    <source>
        <dbReference type="EMBL" id="KAF4080166.1"/>
    </source>
</evidence>
<name>A0A7J6ABJ2_AMEME</name>
<evidence type="ECO:0008006" key="12">
    <source>
        <dbReference type="Google" id="ProtNLM"/>
    </source>
</evidence>
<dbReference type="EMBL" id="JAAGNN010000014">
    <property type="protein sequence ID" value="KAF4080166.1"/>
    <property type="molecule type" value="Genomic_DNA"/>
</dbReference>
<keyword evidence="2" id="KW-1003">Cell membrane</keyword>
<dbReference type="Gene3D" id="2.10.60.10">
    <property type="entry name" value="CD59"/>
    <property type="match status" value="1"/>
</dbReference>
<dbReference type="AlphaFoldDB" id="A0A7J6ABJ2"/>
<dbReference type="SUPFAM" id="SSF57302">
    <property type="entry name" value="Snake toxin-like"/>
    <property type="match status" value="1"/>
</dbReference>
<dbReference type="Pfam" id="PF16975">
    <property type="entry name" value="UPAR_LY6_2"/>
    <property type="match status" value="1"/>
</dbReference>
<evidence type="ECO:0000256" key="7">
    <source>
        <dbReference type="ARBA" id="ARBA00023180"/>
    </source>
</evidence>
<keyword evidence="11" id="KW-1185">Reference proteome</keyword>
<evidence type="ECO:0000256" key="8">
    <source>
        <dbReference type="ARBA" id="ARBA00023288"/>
    </source>
</evidence>
<sequence length="171" mass="19075">MEACLKLTGLLLGTLLSDWLTAVLSRDFTLADIVQLHLSATPHPGGFKCFTCEDAEDNYSCNRWAPDKYCPRDTEFCYTHHRMNGDGESVSVTKRCVSRDECVSAGCMQHEAHMVCTSCCEGNICNLPVPWNKTEAIFSTNSPLNRVIRVSPGKVASLSIIIIFFMRNNFD</sequence>
<dbReference type="GO" id="GO:0005886">
    <property type="term" value="C:plasma membrane"/>
    <property type="evidence" value="ECO:0007669"/>
    <property type="project" value="UniProtKB-SubCell"/>
</dbReference>
<dbReference type="GO" id="GO:0098552">
    <property type="term" value="C:side of membrane"/>
    <property type="evidence" value="ECO:0007669"/>
    <property type="project" value="UniProtKB-KW"/>
</dbReference>
<organism evidence="10 11">
    <name type="scientific">Ameiurus melas</name>
    <name type="common">Black bullhead</name>
    <name type="synonym">Silurus melas</name>
    <dbReference type="NCBI Taxonomy" id="219545"/>
    <lineage>
        <taxon>Eukaryota</taxon>
        <taxon>Metazoa</taxon>
        <taxon>Chordata</taxon>
        <taxon>Craniata</taxon>
        <taxon>Vertebrata</taxon>
        <taxon>Euteleostomi</taxon>
        <taxon>Actinopterygii</taxon>
        <taxon>Neopterygii</taxon>
        <taxon>Teleostei</taxon>
        <taxon>Ostariophysi</taxon>
        <taxon>Siluriformes</taxon>
        <taxon>Ictaluridae</taxon>
        <taxon>Ameiurus</taxon>
    </lineage>
</organism>
<keyword evidence="5" id="KW-0472">Membrane</keyword>
<reference evidence="10 11" key="1">
    <citation type="submission" date="2020-02" db="EMBL/GenBank/DDBJ databases">
        <title>A chromosome-scale genome assembly of the black bullhead catfish (Ameiurus melas).</title>
        <authorList>
            <person name="Wen M."/>
            <person name="Zham M."/>
            <person name="Cabau C."/>
            <person name="Klopp C."/>
            <person name="Donnadieu C."/>
            <person name="Roques C."/>
            <person name="Bouchez O."/>
            <person name="Lampietro C."/>
            <person name="Jouanno E."/>
            <person name="Herpin A."/>
            <person name="Louis A."/>
            <person name="Berthelot C."/>
            <person name="Parey E."/>
            <person name="Roest-Crollius H."/>
            <person name="Braasch I."/>
            <person name="Postlethwait J."/>
            <person name="Robinson-Rechavi M."/>
            <person name="Echchiki A."/>
            <person name="Begum T."/>
            <person name="Montfort J."/>
            <person name="Schartl M."/>
            <person name="Bobe J."/>
            <person name="Guiguen Y."/>
        </authorList>
    </citation>
    <scope>NUCLEOTIDE SEQUENCE [LARGE SCALE GENOMIC DNA]</scope>
    <source>
        <strain evidence="10">M_S1</strain>
        <tissue evidence="10">Blood</tissue>
    </source>
</reference>
<evidence type="ECO:0000256" key="2">
    <source>
        <dbReference type="ARBA" id="ARBA00022475"/>
    </source>
</evidence>